<reference evidence="2 3" key="1">
    <citation type="journal article" date="2008" name="Nature">
        <title>The Phaeodactylum genome reveals the evolutionary history of diatom genomes.</title>
        <authorList>
            <person name="Bowler C."/>
            <person name="Allen A.E."/>
            <person name="Badger J.H."/>
            <person name="Grimwood J."/>
            <person name="Jabbari K."/>
            <person name="Kuo A."/>
            <person name="Maheswari U."/>
            <person name="Martens C."/>
            <person name="Maumus F."/>
            <person name="Otillar R.P."/>
            <person name="Rayko E."/>
            <person name="Salamov A."/>
            <person name="Vandepoele K."/>
            <person name="Beszteri B."/>
            <person name="Gruber A."/>
            <person name="Heijde M."/>
            <person name="Katinka M."/>
            <person name="Mock T."/>
            <person name="Valentin K."/>
            <person name="Verret F."/>
            <person name="Berges J.A."/>
            <person name="Brownlee C."/>
            <person name="Cadoret J.P."/>
            <person name="Chiovitti A."/>
            <person name="Choi C.J."/>
            <person name="Coesel S."/>
            <person name="De Martino A."/>
            <person name="Detter J.C."/>
            <person name="Durkin C."/>
            <person name="Falciatore A."/>
            <person name="Fournet J."/>
            <person name="Haruta M."/>
            <person name="Huysman M.J."/>
            <person name="Jenkins B.D."/>
            <person name="Jiroutova K."/>
            <person name="Jorgensen R.E."/>
            <person name="Joubert Y."/>
            <person name="Kaplan A."/>
            <person name="Kroger N."/>
            <person name="Kroth P.G."/>
            <person name="La Roche J."/>
            <person name="Lindquist E."/>
            <person name="Lommer M."/>
            <person name="Martin-Jezequel V."/>
            <person name="Lopez P.J."/>
            <person name="Lucas S."/>
            <person name="Mangogna M."/>
            <person name="McGinnis K."/>
            <person name="Medlin L.K."/>
            <person name="Montsant A."/>
            <person name="Oudot-Le Secq M.P."/>
            <person name="Napoli C."/>
            <person name="Obornik M."/>
            <person name="Parker M.S."/>
            <person name="Petit J.L."/>
            <person name="Porcel B.M."/>
            <person name="Poulsen N."/>
            <person name="Robison M."/>
            <person name="Rychlewski L."/>
            <person name="Rynearson T.A."/>
            <person name="Schmutz J."/>
            <person name="Shapiro H."/>
            <person name="Siaut M."/>
            <person name="Stanley M."/>
            <person name="Sussman M.R."/>
            <person name="Taylor A.R."/>
            <person name="Vardi A."/>
            <person name="von Dassow P."/>
            <person name="Vyverman W."/>
            <person name="Willis A."/>
            <person name="Wyrwicz L.S."/>
            <person name="Rokhsar D.S."/>
            <person name="Weissenbach J."/>
            <person name="Armbrust E.V."/>
            <person name="Green B.R."/>
            <person name="Van de Peer Y."/>
            <person name="Grigoriev I.V."/>
        </authorList>
    </citation>
    <scope>NUCLEOTIDE SEQUENCE [LARGE SCALE GENOMIC DNA]</scope>
    <source>
        <strain evidence="2 3">CCAP 1055/1</strain>
    </source>
</reference>
<sequence>MADLVTAKDQTPSRQTGTVPDQGSNPSPDKEPDADDESDEDEYSDWLQSVRTETGLETGIRVTWPGVEPFLLSTCLPATEMAPLFHGTQWAGTRIWRAAVVAVQYLLSPTQAPLLLTDVTNVLELGCGLGLPGMILHALRQSPVVLSDKESLLTQLRDNIANAFPDRGRLLQAEALDWSDDSVHQLLEKLRLPNGFDLVLNCDCVFEYLYGDSWKHLVTCQEALFRANPHTVMITSVERRRGDGLAKYLAALETSPSVQRVVQLQLDFKHAPEVELYRVYGKP</sequence>
<proteinExistence type="predicted"/>
<dbReference type="KEGG" id="pti:PHATRDRAFT_38064"/>
<dbReference type="HOGENOM" id="CLU_985045_0_0_1"/>
<dbReference type="InParanoid" id="B7G4U7"/>
<feature type="region of interest" description="Disordered" evidence="1">
    <location>
        <begin position="1"/>
        <end position="44"/>
    </location>
</feature>
<keyword evidence="3" id="KW-1185">Reference proteome</keyword>
<gene>
    <name evidence="2" type="ORF">PHATRDRAFT_38064</name>
</gene>
<dbReference type="Pfam" id="PF10294">
    <property type="entry name" value="Methyltransf_16"/>
    <property type="match status" value="1"/>
</dbReference>
<dbReference type="Gene3D" id="3.40.50.150">
    <property type="entry name" value="Vaccinia Virus protein VP39"/>
    <property type="match status" value="1"/>
</dbReference>
<dbReference type="PANTHER" id="PTHR14614">
    <property type="entry name" value="HEPATOCELLULAR CARCINOMA-ASSOCIATED ANTIGEN"/>
    <property type="match status" value="1"/>
</dbReference>
<dbReference type="EMBL" id="CM000616">
    <property type="protein sequence ID" value="EEC46676.1"/>
    <property type="molecule type" value="Genomic_DNA"/>
</dbReference>
<evidence type="ECO:0000313" key="2">
    <source>
        <dbReference type="EMBL" id="EEC46676.1"/>
    </source>
</evidence>
<dbReference type="eggNOG" id="KOG2793">
    <property type="taxonomic scope" value="Eukaryota"/>
</dbReference>
<reference evidence="3" key="2">
    <citation type="submission" date="2008-08" db="EMBL/GenBank/DDBJ databases">
        <authorList>
            <consortium name="Diatom Consortium"/>
            <person name="Grigoriev I."/>
            <person name="Grimwood J."/>
            <person name="Kuo A."/>
            <person name="Otillar R.P."/>
            <person name="Salamov A."/>
            <person name="Detter J.C."/>
            <person name="Lindquist E."/>
            <person name="Shapiro H."/>
            <person name="Lucas S."/>
            <person name="Glavina del Rio T."/>
            <person name="Pitluck S."/>
            <person name="Rokhsar D."/>
            <person name="Bowler C."/>
        </authorList>
    </citation>
    <scope>GENOME REANNOTATION</scope>
    <source>
        <strain evidence="3">CCAP 1055/1</strain>
    </source>
</reference>
<dbReference type="SUPFAM" id="SSF53335">
    <property type="entry name" value="S-adenosyl-L-methionine-dependent methyltransferases"/>
    <property type="match status" value="1"/>
</dbReference>
<dbReference type="AlphaFoldDB" id="B7G4U7"/>
<accession>B7G4U7</accession>
<dbReference type="GeneID" id="7202747"/>
<dbReference type="OrthoDB" id="413520at2759"/>
<protein>
    <submittedName>
        <fullName evidence="2">Uncharacterized protein</fullName>
    </submittedName>
</protein>
<dbReference type="CDD" id="cd02440">
    <property type="entry name" value="AdoMet_MTases"/>
    <property type="match status" value="1"/>
</dbReference>
<dbReference type="RefSeq" id="XP_002182136.1">
    <property type="nucleotide sequence ID" value="XM_002182100.1"/>
</dbReference>
<evidence type="ECO:0000256" key="1">
    <source>
        <dbReference type="SAM" id="MobiDB-lite"/>
    </source>
</evidence>
<feature type="compositionally biased region" description="Acidic residues" evidence="1">
    <location>
        <begin position="32"/>
        <end position="44"/>
    </location>
</feature>
<dbReference type="PaxDb" id="2850-Phatr38064"/>
<dbReference type="InterPro" id="IPR019410">
    <property type="entry name" value="Methyltransf_16"/>
</dbReference>
<dbReference type="InterPro" id="IPR029063">
    <property type="entry name" value="SAM-dependent_MTases_sf"/>
</dbReference>
<feature type="compositionally biased region" description="Polar residues" evidence="1">
    <location>
        <begin position="8"/>
        <end position="25"/>
    </location>
</feature>
<name>B7G4U7_PHATC</name>
<dbReference type="Proteomes" id="UP000000759">
    <property type="component" value="Chromosome 14"/>
</dbReference>
<evidence type="ECO:0000313" key="3">
    <source>
        <dbReference type="Proteomes" id="UP000000759"/>
    </source>
</evidence>
<dbReference type="OMA" id="RLMHVNL"/>
<organism evidence="2 3">
    <name type="scientific">Phaeodactylum tricornutum (strain CCAP 1055/1)</name>
    <dbReference type="NCBI Taxonomy" id="556484"/>
    <lineage>
        <taxon>Eukaryota</taxon>
        <taxon>Sar</taxon>
        <taxon>Stramenopiles</taxon>
        <taxon>Ochrophyta</taxon>
        <taxon>Bacillariophyta</taxon>
        <taxon>Bacillariophyceae</taxon>
        <taxon>Bacillariophycidae</taxon>
        <taxon>Naviculales</taxon>
        <taxon>Phaeodactylaceae</taxon>
        <taxon>Phaeodactylum</taxon>
    </lineage>
</organism>
<dbReference type="STRING" id="556484.B7G4U7"/>
<dbReference type="PANTHER" id="PTHR14614:SF123">
    <property type="entry name" value="OS04G0645500 PROTEIN"/>
    <property type="match status" value="1"/>
</dbReference>